<sequence length="233" mass="25817">MSQFNCLKQDYLQHQAPLIYLPLPLMTKSTYLSGSRDMPSRPLINITALLPMETKATFTGAIGKTQTATSGSLVVYARVTNTMSLIPLVSNEISKQNRTITVTSSFVQIPMVPVVTPSMNSNLSANGTGRGSSLTLCRHQTGCESNRLISLKQNKHRQVNKKKRRQNLYKPPFCRVTCKPKGKVPNPSNLKSYSADTGISEGKCERKSQPGNIGGQKKRLSIATRETFWSYFD</sequence>
<feature type="region of interest" description="Disordered" evidence="1">
    <location>
        <begin position="185"/>
        <end position="219"/>
    </location>
</feature>
<evidence type="ECO:0000313" key="2">
    <source>
        <dbReference type="EMBL" id="KAK3733537.1"/>
    </source>
</evidence>
<keyword evidence="3" id="KW-1185">Reference proteome</keyword>
<dbReference type="Proteomes" id="UP001283361">
    <property type="component" value="Unassembled WGS sequence"/>
</dbReference>
<gene>
    <name evidence="2" type="ORF">RRG08_063850</name>
</gene>
<protein>
    <submittedName>
        <fullName evidence="2">Uncharacterized protein</fullName>
    </submittedName>
</protein>
<dbReference type="EMBL" id="JAWDGP010006892">
    <property type="protein sequence ID" value="KAK3733537.1"/>
    <property type="molecule type" value="Genomic_DNA"/>
</dbReference>
<proteinExistence type="predicted"/>
<reference evidence="2" key="1">
    <citation type="journal article" date="2023" name="G3 (Bethesda)">
        <title>A reference genome for the long-term kleptoplast-retaining sea slug Elysia crispata morphotype clarki.</title>
        <authorList>
            <person name="Eastman K.E."/>
            <person name="Pendleton A.L."/>
            <person name="Shaikh M.A."/>
            <person name="Suttiyut T."/>
            <person name="Ogas R."/>
            <person name="Tomko P."/>
            <person name="Gavelis G."/>
            <person name="Widhalm J.R."/>
            <person name="Wisecaver J.H."/>
        </authorList>
    </citation>
    <scope>NUCLEOTIDE SEQUENCE</scope>
    <source>
        <strain evidence="2">ECLA1</strain>
    </source>
</reference>
<dbReference type="AlphaFoldDB" id="A0AAE0Y575"/>
<evidence type="ECO:0000313" key="3">
    <source>
        <dbReference type="Proteomes" id="UP001283361"/>
    </source>
</evidence>
<feature type="compositionally biased region" description="Polar residues" evidence="1">
    <location>
        <begin position="186"/>
        <end position="197"/>
    </location>
</feature>
<comment type="caution">
    <text evidence="2">The sequence shown here is derived from an EMBL/GenBank/DDBJ whole genome shotgun (WGS) entry which is preliminary data.</text>
</comment>
<evidence type="ECO:0000256" key="1">
    <source>
        <dbReference type="SAM" id="MobiDB-lite"/>
    </source>
</evidence>
<name>A0AAE0Y575_9GAST</name>
<organism evidence="2 3">
    <name type="scientific">Elysia crispata</name>
    <name type="common">lettuce slug</name>
    <dbReference type="NCBI Taxonomy" id="231223"/>
    <lineage>
        <taxon>Eukaryota</taxon>
        <taxon>Metazoa</taxon>
        <taxon>Spiralia</taxon>
        <taxon>Lophotrochozoa</taxon>
        <taxon>Mollusca</taxon>
        <taxon>Gastropoda</taxon>
        <taxon>Heterobranchia</taxon>
        <taxon>Euthyneura</taxon>
        <taxon>Panpulmonata</taxon>
        <taxon>Sacoglossa</taxon>
        <taxon>Placobranchoidea</taxon>
        <taxon>Plakobranchidae</taxon>
        <taxon>Elysia</taxon>
    </lineage>
</organism>
<accession>A0AAE0Y575</accession>